<evidence type="ECO:0000259" key="3">
    <source>
        <dbReference type="PROSITE" id="PS50075"/>
    </source>
</evidence>
<dbReference type="SMART" id="SM00823">
    <property type="entry name" value="PKS_PP"/>
    <property type="match status" value="1"/>
</dbReference>
<sequence length="88" mass="9218">MSDDTRARVHAILAEQAMIDPADVTDDQSLGEIGIDSMGVVEAIFAIEEAFDIRVPFNANAPEASGFDISSVGAVVDAVARLRAEQAG</sequence>
<evidence type="ECO:0000313" key="4">
    <source>
        <dbReference type="EMBL" id="WGH78496.1"/>
    </source>
</evidence>
<dbReference type="PROSITE" id="PS50075">
    <property type="entry name" value="CARRIER"/>
    <property type="match status" value="1"/>
</dbReference>
<keyword evidence="2" id="KW-0597">Phosphoprotein</keyword>
<dbReference type="EMBL" id="CP122537">
    <property type="protein sequence ID" value="WGH78496.1"/>
    <property type="molecule type" value="Genomic_DNA"/>
</dbReference>
<dbReference type="Proteomes" id="UP001243420">
    <property type="component" value="Chromosome"/>
</dbReference>
<proteinExistence type="predicted"/>
<dbReference type="Gene3D" id="1.10.1200.10">
    <property type="entry name" value="ACP-like"/>
    <property type="match status" value="1"/>
</dbReference>
<dbReference type="InterPro" id="IPR009081">
    <property type="entry name" value="PP-bd_ACP"/>
</dbReference>
<dbReference type="PROSITE" id="PS00012">
    <property type="entry name" value="PHOSPHOPANTETHEINE"/>
    <property type="match status" value="1"/>
</dbReference>
<dbReference type="RefSeq" id="WP_279965247.1">
    <property type="nucleotide sequence ID" value="NZ_CP122537.1"/>
</dbReference>
<reference evidence="4 5" key="1">
    <citation type="submission" date="2023-04" db="EMBL/GenBank/DDBJ databases">
        <title>Jannaschia ovalis sp. nov., a marine bacterium isolated from sea tidal flat.</title>
        <authorList>
            <person name="Kwon D.Y."/>
            <person name="Kim J.-J."/>
        </authorList>
    </citation>
    <scope>NUCLEOTIDE SEQUENCE [LARGE SCALE GENOMIC DNA]</scope>
    <source>
        <strain evidence="4 5">GRR-S6-38</strain>
    </source>
</reference>
<dbReference type="InterPro" id="IPR036736">
    <property type="entry name" value="ACP-like_sf"/>
</dbReference>
<evidence type="ECO:0000256" key="1">
    <source>
        <dbReference type="ARBA" id="ARBA00022450"/>
    </source>
</evidence>
<feature type="domain" description="Carrier" evidence="3">
    <location>
        <begin position="3"/>
        <end position="83"/>
    </location>
</feature>
<dbReference type="Pfam" id="PF00550">
    <property type="entry name" value="PP-binding"/>
    <property type="match status" value="1"/>
</dbReference>
<dbReference type="SUPFAM" id="SSF47336">
    <property type="entry name" value="ACP-like"/>
    <property type="match status" value="1"/>
</dbReference>
<evidence type="ECO:0000256" key="2">
    <source>
        <dbReference type="ARBA" id="ARBA00022553"/>
    </source>
</evidence>
<evidence type="ECO:0000313" key="5">
    <source>
        <dbReference type="Proteomes" id="UP001243420"/>
    </source>
</evidence>
<dbReference type="InterPro" id="IPR006162">
    <property type="entry name" value="Ppantetheine_attach_site"/>
</dbReference>
<protein>
    <submittedName>
        <fullName evidence="4">Acyl carrier protein</fullName>
    </submittedName>
</protein>
<accession>A0ABY8LBJ4</accession>
<keyword evidence="5" id="KW-1185">Reference proteome</keyword>
<dbReference type="InterPro" id="IPR020806">
    <property type="entry name" value="PKS_PP-bd"/>
</dbReference>
<gene>
    <name evidence="4" type="ORF">P8627_15995</name>
</gene>
<keyword evidence="1" id="KW-0596">Phosphopantetheine</keyword>
<organism evidence="4 5">
    <name type="scientific">Jannaschia ovalis</name>
    <dbReference type="NCBI Taxonomy" id="3038773"/>
    <lineage>
        <taxon>Bacteria</taxon>
        <taxon>Pseudomonadati</taxon>
        <taxon>Pseudomonadota</taxon>
        <taxon>Alphaproteobacteria</taxon>
        <taxon>Rhodobacterales</taxon>
        <taxon>Roseobacteraceae</taxon>
        <taxon>Jannaschia</taxon>
    </lineage>
</organism>
<name>A0ABY8LBJ4_9RHOB</name>